<comment type="caution">
    <text evidence="2">The sequence shown here is derived from an EMBL/GenBank/DDBJ whole genome shotgun (WGS) entry which is preliminary data.</text>
</comment>
<protein>
    <submittedName>
        <fullName evidence="2">Uncharacterized protein</fullName>
    </submittedName>
</protein>
<name>A0A645D148_9ZZZZ</name>
<evidence type="ECO:0000313" key="2">
    <source>
        <dbReference type="EMBL" id="MPM82917.1"/>
    </source>
</evidence>
<feature type="transmembrane region" description="Helical" evidence="1">
    <location>
        <begin position="12"/>
        <end position="33"/>
    </location>
</feature>
<organism evidence="2">
    <name type="scientific">bioreactor metagenome</name>
    <dbReference type="NCBI Taxonomy" id="1076179"/>
    <lineage>
        <taxon>unclassified sequences</taxon>
        <taxon>metagenomes</taxon>
        <taxon>ecological metagenomes</taxon>
    </lineage>
</organism>
<accession>A0A645D148</accession>
<keyword evidence="1" id="KW-1133">Transmembrane helix</keyword>
<dbReference type="EMBL" id="VSSQ01031853">
    <property type="protein sequence ID" value="MPM82917.1"/>
    <property type="molecule type" value="Genomic_DNA"/>
</dbReference>
<sequence length="150" mass="17828">MRQVFNVVRNIFGGIVFSIVLGALIIPIMYLVVNPGAVERREQNLRAEFQAIVHPEGATQIKVNIGHKIVNRWLSAEYRYKNMSDSEVEKYYCEEMTRQGWIKQPVSTESYQHFHQSIYRKGDYEMSFYPLKDSWSIHLHYRDFFDRFAL</sequence>
<evidence type="ECO:0000256" key="1">
    <source>
        <dbReference type="SAM" id="Phobius"/>
    </source>
</evidence>
<proteinExistence type="predicted"/>
<keyword evidence="1" id="KW-0812">Transmembrane</keyword>
<dbReference type="AlphaFoldDB" id="A0A645D148"/>
<gene>
    <name evidence="2" type="ORF">SDC9_129979</name>
</gene>
<reference evidence="2" key="1">
    <citation type="submission" date="2019-08" db="EMBL/GenBank/DDBJ databases">
        <authorList>
            <person name="Kucharzyk K."/>
            <person name="Murdoch R.W."/>
            <person name="Higgins S."/>
            <person name="Loffler F."/>
        </authorList>
    </citation>
    <scope>NUCLEOTIDE SEQUENCE</scope>
</reference>
<keyword evidence="1" id="KW-0472">Membrane</keyword>